<protein>
    <submittedName>
        <fullName evidence="2">Uncharacterized protein</fullName>
    </submittedName>
</protein>
<reference evidence="2" key="2">
    <citation type="submission" date="2013-04" db="UniProtKB">
        <authorList>
            <consortium name="EnsemblPlants"/>
        </authorList>
    </citation>
    <scope>IDENTIFICATION</scope>
</reference>
<organism evidence="2">
    <name type="scientific">Oryza brachyantha</name>
    <name type="common">malo sina</name>
    <dbReference type="NCBI Taxonomy" id="4533"/>
    <lineage>
        <taxon>Eukaryota</taxon>
        <taxon>Viridiplantae</taxon>
        <taxon>Streptophyta</taxon>
        <taxon>Embryophyta</taxon>
        <taxon>Tracheophyta</taxon>
        <taxon>Spermatophyta</taxon>
        <taxon>Magnoliopsida</taxon>
        <taxon>Liliopsida</taxon>
        <taxon>Poales</taxon>
        <taxon>Poaceae</taxon>
        <taxon>BOP clade</taxon>
        <taxon>Oryzoideae</taxon>
        <taxon>Oryzeae</taxon>
        <taxon>Oryzinae</taxon>
        <taxon>Oryza</taxon>
    </lineage>
</organism>
<dbReference type="EnsemblPlants" id="OB04G21920.1">
    <property type="protein sequence ID" value="OB04G21920.1"/>
    <property type="gene ID" value="OB04G21920"/>
</dbReference>
<dbReference type="HOGENOM" id="CLU_072918_0_0_1"/>
<keyword evidence="3" id="KW-1185">Reference proteome</keyword>
<feature type="region of interest" description="Disordered" evidence="1">
    <location>
        <begin position="98"/>
        <end position="120"/>
    </location>
</feature>
<accession>J3LYG7</accession>
<feature type="compositionally biased region" description="Basic residues" evidence="1">
    <location>
        <begin position="104"/>
        <end position="118"/>
    </location>
</feature>
<dbReference type="OMA" id="EWCVTYA"/>
<evidence type="ECO:0000313" key="3">
    <source>
        <dbReference type="Proteomes" id="UP000006038"/>
    </source>
</evidence>
<dbReference type="Proteomes" id="UP000006038">
    <property type="component" value="Chromosome 4"/>
</dbReference>
<evidence type="ECO:0000313" key="2">
    <source>
        <dbReference type="EnsemblPlants" id="OB04G21920.1"/>
    </source>
</evidence>
<dbReference type="Gramene" id="OB04G21920.1">
    <property type="protein sequence ID" value="OB04G21920.1"/>
    <property type="gene ID" value="OB04G21920"/>
</dbReference>
<dbReference type="AlphaFoldDB" id="J3LYG7"/>
<reference evidence="2" key="1">
    <citation type="journal article" date="2013" name="Nat. Commun.">
        <title>Whole-genome sequencing of Oryza brachyantha reveals mechanisms underlying Oryza genome evolution.</title>
        <authorList>
            <person name="Chen J."/>
            <person name="Huang Q."/>
            <person name="Gao D."/>
            <person name="Wang J."/>
            <person name="Lang Y."/>
            <person name="Liu T."/>
            <person name="Li B."/>
            <person name="Bai Z."/>
            <person name="Luis Goicoechea J."/>
            <person name="Liang C."/>
            <person name="Chen C."/>
            <person name="Zhang W."/>
            <person name="Sun S."/>
            <person name="Liao Y."/>
            <person name="Zhang X."/>
            <person name="Yang L."/>
            <person name="Song C."/>
            <person name="Wang M."/>
            <person name="Shi J."/>
            <person name="Liu G."/>
            <person name="Liu J."/>
            <person name="Zhou H."/>
            <person name="Zhou W."/>
            <person name="Yu Q."/>
            <person name="An N."/>
            <person name="Chen Y."/>
            <person name="Cai Q."/>
            <person name="Wang B."/>
            <person name="Liu B."/>
            <person name="Min J."/>
            <person name="Huang Y."/>
            <person name="Wu H."/>
            <person name="Li Z."/>
            <person name="Zhang Y."/>
            <person name="Yin Y."/>
            <person name="Song W."/>
            <person name="Jiang J."/>
            <person name="Jackson S.A."/>
            <person name="Wing R.A."/>
            <person name="Wang J."/>
            <person name="Chen M."/>
        </authorList>
    </citation>
    <scope>NUCLEOTIDE SEQUENCE [LARGE SCALE GENOMIC DNA]</scope>
    <source>
        <strain evidence="2">cv. IRGC 101232</strain>
    </source>
</reference>
<evidence type="ECO:0000256" key="1">
    <source>
        <dbReference type="SAM" id="MobiDB-lite"/>
    </source>
</evidence>
<name>J3LYG7_ORYBR</name>
<proteinExistence type="predicted"/>
<sequence length="305" mass="32092">MALQSSWSSRPPSLDAVGSLVRDLYDSSAIHSPGCGGGEQFVVSGTNSGEPRAKRVVNDGGHRGWQHPATPDFLDSDRIYAALVLECVCSGGGGAPSMEEEAHAKRRHDVSWKKRPSRRGGLGRSFRLIVARNEWCVTYAVVVATLQLFLRLTGANVTGTALFLPVLSRATGCRSKAALAGGHAVLVLANAGGILGSALAARLYGREVMCAIGGVLIVFCQVNDDPRLRTCGDPGGHGDARGGVHPGVRGVGRVRLGGGVGALFWTVPGDALGAALGFAQMHCFLLMLRQLRHAALAYYAVRIWS</sequence>
<dbReference type="eggNOG" id="KOG0254">
    <property type="taxonomic scope" value="Eukaryota"/>
</dbReference>